<sequence length="319" mass="36086">MATLYEITDAISYHIPVGQGHQIHVEQYGNPEGLPVLVFHGGPGAGANVLNCRYFNPDKYRIILFSQRGCGLSTPHFDFQFNTTSYLVSDIEVIREQLGIKAWLISGNSWGATLALLYAIAHSDKVLGMVLRGTFLARQQDYEWLYSAHGSAQLFPDYYAKFNPKQLPWTELLSDYQQQLNSSDQLAQIKAAKAWCEWEMVLSGLYPKYTQQFQICDNQSATNLALLELHYFSNQCFIEENYIMNHLGAIKHLPIHLLHGRHDFVTPLSGAYALSHGLNAKLEILNDVGHSSENVVYAQAMRRAADTLYCKAKLSYQKM</sequence>
<evidence type="ECO:0000256" key="9">
    <source>
        <dbReference type="ARBA" id="ARBA00022801"/>
    </source>
</evidence>
<evidence type="ECO:0000256" key="5">
    <source>
        <dbReference type="ARBA" id="ARBA00021843"/>
    </source>
</evidence>
<dbReference type="GO" id="GO:0004177">
    <property type="term" value="F:aminopeptidase activity"/>
    <property type="evidence" value="ECO:0007669"/>
    <property type="project" value="UniProtKB-UniRule"/>
</dbReference>
<protein>
    <recommendedName>
        <fullName evidence="5 11">Proline iminopeptidase</fullName>
        <shortName evidence="11">PIP</shortName>
        <ecNumber evidence="4 11">3.4.11.5</ecNumber>
    </recommendedName>
    <alternativeName>
        <fullName evidence="10 11">Prolyl aminopeptidase</fullName>
    </alternativeName>
</protein>
<evidence type="ECO:0000313" key="15">
    <source>
        <dbReference type="EMBL" id="OUL57342.1"/>
    </source>
</evidence>
<dbReference type="PIRSF" id="PIRSF006431">
    <property type="entry name" value="Pept_S33"/>
    <property type="match status" value="1"/>
</dbReference>
<evidence type="ECO:0000256" key="12">
    <source>
        <dbReference type="PIRSR" id="PIRSR006431-1"/>
    </source>
</evidence>
<name>A0A244CP19_PSEDV</name>
<proteinExistence type="inferred from homology"/>
<dbReference type="InterPro" id="IPR002410">
    <property type="entry name" value="Peptidase_S33"/>
</dbReference>
<dbReference type="PANTHER" id="PTHR43722">
    <property type="entry name" value="PROLINE IMINOPEPTIDASE"/>
    <property type="match status" value="1"/>
</dbReference>
<dbReference type="InterPro" id="IPR005944">
    <property type="entry name" value="Pro_iminopeptidase"/>
</dbReference>
<evidence type="ECO:0000256" key="8">
    <source>
        <dbReference type="ARBA" id="ARBA00022670"/>
    </source>
</evidence>
<dbReference type="InterPro" id="IPR000073">
    <property type="entry name" value="AB_hydrolase_1"/>
</dbReference>
<evidence type="ECO:0000256" key="4">
    <source>
        <dbReference type="ARBA" id="ARBA00012568"/>
    </source>
</evidence>
<feature type="active site" description="Proton donor" evidence="12">
    <location>
        <position position="290"/>
    </location>
</feature>
<dbReference type="PRINTS" id="PR00793">
    <property type="entry name" value="PROAMNOPTASE"/>
</dbReference>
<accession>A0A244CP19</accession>
<evidence type="ECO:0000256" key="2">
    <source>
        <dbReference type="ARBA" id="ARBA00004496"/>
    </source>
</evidence>
<dbReference type="GO" id="GO:0005737">
    <property type="term" value="C:cytoplasm"/>
    <property type="evidence" value="ECO:0007669"/>
    <property type="project" value="UniProtKB-SubCell"/>
</dbReference>
<evidence type="ECO:0000256" key="7">
    <source>
        <dbReference type="ARBA" id="ARBA00022490"/>
    </source>
</evidence>
<evidence type="ECO:0000256" key="10">
    <source>
        <dbReference type="ARBA" id="ARBA00029605"/>
    </source>
</evidence>
<comment type="subcellular location">
    <subcellularLocation>
        <location evidence="2 11">Cytoplasm</location>
    </subcellularLocation>
</comment>
<organism evidence="15 16">
    <name type="scientific">Pseudoalteromonas ulvae</name>
    <dbReference type="NCBI Taxonomy" id="107327"/>
    <lineage>
        <taxon>Bacteria</taxon>
        <taxon>Pseudomonadati</taxon>
        <taxon>Pseudomonadota</taxon>
        <taxon>Gammaproteobacteria</taxon>
        <taxon>Alteromonadales</taxon>
        <taxon>Pseudoalteromonadaceae</taxon>
        <taxon>Pseudoalteromonas</taxon>
    </lineage>
</organism>
<evidence type="ECO:0000259" key="14">
    <source>
        <dbReference type="Pfam" id="PF00561"/>
    </source>
</evidence>
<dbReference type="RefSeq" id="WP_086744800.1">
    <property type="nucleotide sequence ID" value="NZ_MWPV01000004.1"/>
</dbReference>
<comment type="caution">
    <text evidence="15">The sequence shown here is derived from an EMBL/GenBank/DDBJ whole genome shotgun (WGS) entry which is preliminary data.</text>
</comment>
<feature type="active site" description="Nucleophile" evidence="12">
    <location>
        <position position="109"/>
    </location>
</feature>
<dbReference type="OrthoDB" id="9796770at2"/>
<evidence type="ECO:0000256" key="6">
    <source>
        <dbReference type="ARBA" id="ARBA00022438"/>
    </source>
</evidence>
<dbReference type="AlphaFoldDB" id="A0A244CP19"/>
<evidence type="ECO:0000256" key="1">
    <source>
        <dbReference type="ARBA" id="ARBA00001585"/>
    </source>
</evidence>
<dbReference type="Pfam" id="PF00561">
    <property type="entry name" value="Abhydrolase_1"/>
    <property type="match status" value="1"/>
</dbReference>
<keyword evidence="6 11" id="KW-0031">Aminopeptidase</keyword>
<comment type="catalytic activity">
    <reaction evidence="1 11 13">
        <text>Release of N-terminal proline from a peptide.</text>
        <dbReference type="EC" id="3.4.11.5"/>
    </reaction>
</comment>
<dbReference type="NCBIfam" id="TIGR01249">
    <property type="entry name" value="pro_imino_pep_1"/>
    <property type="match status" value="1"/>
</dbReference>
<keyword evidence="8 11" id="KW-0645">Protease</keyword>
<gene>
    <name evidence="15" type="ORF">B1199_14350</name>
</gene>
<comment type="similarity">
    <text evidence="3 11 13">Belongs to the peptidase S33 family.</text>
</comment>
<evidence type="ECO:0000313" key="16">
    <source>
        <dbReference type="Proteomes" id="UP000194841"/>
    </source>
</evidence>
<evidence type="ECO:0000256" key="3">
    <source>
        <dbReference type="ARBA" id="ARBA00010088"/>
    </source>
</evidence>
<feature type="domain" description="AB hydrolase-1" evidence="14">
    <location>
        <begin position="35"/>
        <end position="291"/>
    </location>
</feature>
<evidence type="ECO:0000256" key="11">
    <source>
        <dbReference type="PIRNR" id="PIRNR006431"/>
    </source>
</evidence>
<reference evidence="15 16" key="1">
    <citation type="submission" date="2017-02" db="EMBL/GenBank/DDBJ databases">
        <title>Pseudoalteromonas ulvae TC14 Genome.</title>
        <authorList>
            <person name="Molmeret M."/>
        </authorList>
    </citation>
    <scope>NUCLEOTIDE SEQUENCE [LARGE SCALE GENOMIC DNA]</scope>
    <source>
        <strain evidence="15">TC14</strain>
    </source>
</reference>
<keyword evidence="7 11" id="KW-0963">Cytoplasm</keyword>
<dbReference type="Gene3D" id="3.40.50.1820">
    <property type="entry name" value="alpha/beta hydrolase"/>
    <property type="match status" value="1"/>
</dbReference>
<dbReference type="Proteomes" id="UP000194841">
    <property type="component" value="Unassembled WGS sequence"/>
</dbReference>
<dbReference type="EMBL" id="MWPV01000004">
    <property type="protein sequence ID" value="OUL57342.1"/>
    <property type="molecule type" value="Genomic_DNA"/>
</dbReference>
<feature type="active site" evidence="12">
    <location>
        <position position="263"/>
    </location>
</feature>
<dbReference type="PANTHER" id="PTHR43722:SF1">
    <property type="entry name" value="PROLINE IMINOPEPTIDASE"/>
    <property type="match status" value="1"/>
</dbReference>
<dbReference type="InterPro" id="IPR029058">
    <property type="entry name" value="AB_hydrolase_fold"/>
</dbReference>
<dbReference type="GO" id="GO:0006508">
    <property type="term" value="P:proteolysis"/>
    <property type="evidence" value="ECO:0007669"/>
    <property type="project" value="UniProtKB-KW"/>
</dbReference>
<keyword evidence="16" id="KW-1185">Reference proteome</keyword>
<dbReference type="SUPFAM" id="SSF53474">
    <property type="entry name" value="alpha/beta-Hydrolases"/>
    <property type="match status" value="1"/>
</dbReference>
<dbReference type="EC" id="3.4.11.5" evidence="4 11"/>
<keyword evidence="9 11" id="KW-0378">Hydrolase</keyword>
<evidence type="ECO:0000256" key="13">
    <source>
        <dbReference type="RuleBase" id="RU003421"/>
    </source>
</evidence>